<evidence type="ECO:0000313" key="2">
    <source>
        <dbReference type="WBParaSite" id="PS1159_v2.g21604.t1"/>
    </source>
</evidence>
<protein>
    <submittedName>
        <fullName evidence="2">Uncharacterized protein</fullName>
    </submittedName>
</protein>
<name>A0AC35FWT9_9BILA</name>
<reference evidence="2" key="1">
    <citation type="submission" date="2022-11" db="UniProtKB">
        <authorList>
            <consortium name="WormBaseParasite"/>
        </authorList>
    </citation>
    <scope>IDENTIFICATION</scope>
</reference>
<accession>A0AC35FWT9</accession>
<dbReference type="WBParaSite" id="PS1159_v2.g21604.t1">
    <property type="protein sequence ID" value="PS1159_v2.g21604.t1"/>
    <property type="gene ID" value="PS1159_v2.g21604"/>
</dbReference>
<proteinExistence type="predicted"/>
<organism evidence="1 2">
    <name type="scientific">Panagrolaimus sp. PS1159</name>
    <dbReference type="NCBI Taxonomy" id="55785"/>
    <lineage>
        <taxon>Eukaryota</taxon>
        <taxon>Metazoa</taxon>
        <taxon>Ecdysozoa</taxon>
        <taxon>Nematoda</taxon>
        <taxon>Chromadorea</taxon>
        <taxon>Rhabditida</taxon>
        <taxon>Tylenchina</taxon>
        <taxon>Panagrolaimomorpha</taxon>
        <taxon>Panagrolaimoidea</taxon>
        <taxon>Panagrolaimidae</taxon>
        <taxon>Panagrolaimus</taxon>
    </lineage>
</organism>
<sequence length="132" mass="14660">MSSSCSSIDLGIDPDFEDLLADSLLNDIELFAEHSNRLRVSLDQNSYIPDGESRCVQVHAALSMVSQSVRDLLVRYPIFKTSQVLIPASQLVHSVKELNFDSSIIDSARTLQCIEKLEAAVGNTLRQSVFQF</sequence>
<evidence type="ECO:0000313" key="1">
    <source>
        <dbReference type="Proteomes" id="UP000887580"/>
    </source>
</evidence>
<dbReference type="Proteomes" id="UP000887580">
    <property type="component" value="Unplaced"/>
</dbReference>